<reference evidence="3 4" key="1">
    <citation type="journal article" date="2018" name="Sci. Rep.">
        <title>Characterisation of pathogen-specific regions and novel effector candidates in Fusarium oxysporum f. sp. cepae.</title>
        <authorList>
            <person name="Armitage A.D."/>
            <person name="Taylor A."/>
            <person name="Sobczyk M.K."/>
            <person name="Baxter L."/>
            <person name="Greenfield B.P."/>
            <person name="Bates H.J."/>
            <person name="Wilson F."/>
            <person name="Jackson A.C."/>
            <person name="Ott S."/>
            <person name="Harrison R.J."/>
            <person name="Clarkson J.P."/>
        </authorList>
    </citation>
    <scope>NUCLEOTIDE SEQUENCE [LARGE SCALE GENOMIC DNA]</scope>
    <source>
        <strain evidence="1 3">Fo_A13</strain>
        <strain evidence="2 4">Fo_A28</strain>
    </source>
</reference>
<evidence type="ECO:0000313" key="3">
    <source>
        <dbReference type="Proteomes" id="UP000285084"/>
    </source>
</evidence>
<dbReference type="AlphaFoldDB" id="A0A420RPN0"/>
<protein>
    <submittedName>
        <fullName evidence="2">Uncharacterized protein</fullName>
    </submittedName>
</protein>
<proteinExistence type="predicted"/>
<organism evidence="2 4">
    <name type="scientific">Fusarium oxysporum</name>
    <name type="common">Fusarium vascular wilt</name>
    <dbReference type="NCBI Taxonomy" id="5507"/>
    <lineage>
        <taxon>Eukaryota</taxon>
        <taxon>Fungi</taxon>
        <taxon>Dikarya</taxon>
        <taxon>Ascomycota</taxon>
        <taxon>Pezizomycotina</taxon>
        <taxon>Sordariomycetes</taxon>
        <taxon>Hypocreomycetidae</taxon>
        <taxon>Hypocreales</taxon>
        <taxon>Nectriaceae</taxon>
        <taxon>Fusarium</taxon>
        <taxon>Fusarium oxysporum species complex</taxon>
    </lineage>
</organism>
<accession>A0A420RPN0</accession>
<evidence type="ECO:0000313" key="1">
    <source>
        <dbReference type="EMBL" id="RKK87193.1"/>
    </source>
</evidence>
<sequence length="97" mass="10672">MFLLRASLFKADRVQSDISAGSGTDTHHVPRKITGGLGCIVHLSWVFLHHGLPNPIPDSQPAHNFPSPTVINLTGGRSFDPETLQFPRQQYQLGQSQ</sequence>
<comment type="caution">
    <text evidence="2">The sequence shown here is derived from an EMBL/GenBank/DDBJ whole genome shotgun (WGS) entry which is preliminary data.</text>
</comment>
<gene>
    <name evidence="2" type="ORF">BFJ68_g3925</name>
    <name evidence="1" type="ORF">BFJ69_g712</name>
</gene>
<name>A0A420RPN0_FUSOX</name>
<dbReference type="Proteomes" id="UP000285860">
    <property type="component" value="Unassembled WGS sequence"/>
</dbReference>
<dbReference type="EMBL" id="MRCX01000003">
    <property type="protein sequence ID" value="RKK87193.1"/>
    <property type="molecule type" value="Genomic_DNA"/>
</dbReference>
<evidence type="ECO:0000313" key="2">
    <source>
        <dbReference type="EMBL" id="RKL18905.1"/>
    </source>
</evidence>
<dbReference type="EMBL" id="MRCY01000012">
    <property type="protein sequence ID" value="RKL18905.1"/>
    <property type="molecule type" value="Genomic_DNA"/>
</dbReference>
<dbReference type="Proteomes" id="UP000285084">
    <property type="component" value="Unassembled WGS sequence"/>
</dbReference>
<evidence type="ECO:0000313" key="4">
    <source>
        <dbReference type="Proteomes" id="UP000285860"/>
    </source>
</evidence>